<name>A0A1G6WHW9_NIADE</name>
<evidence type="ECO:0000313" key="1">
    <source>
        <dbReference type="EMBL" id="SDD64827.1"/>
    </source>
</evidence>
<keyword evidence="2" id="KW-1185">Reference proteome</keyword>
<sequence length="62" mass="7111">MLIPGIDQIRGYLGDDSKCLTAAVLMKFECLEAFFYFRIESILQHELRSVFLQTKRQPTDGG</sequence>
<organism evidence="1 2">
    <name type="scientific">Niabella drilacis (strain DSM 25811 / CCM 8410 / CCUG 62505 / LMG 26954 / E90)</name>
    <dbReference type="NCBI Taxonomy" id="1285928"/>
    <lineage>
        <taxon>Bacteria</taxon>
        <taxon>Pseudomonadati</taxon>
        <taxon>Bacteroidota</taxon>
        <taxon>Chitinophagia</taxon>
        <taxon>Chitinophagales</taxon>
        <taxon>Chitinophagaceae</taxon>
        <taxon>Niabella</taxon>
    </lineage>
</organism>
<accession>A0A1G6WHW9</accession>
<evidence type="ECO:0000313" key="2">
    <source>
        <dbReference type="Proteomes" id="UP000198757"/>
    </source>
</evidence>
<dbReference type="EMBL" id="FMZO01000011">
    <property type="protein sequence ID" value="SDD64827.1"/>
    <property type="molecule type" value="Genomic_DNA"/>
</dbReference>
<dbReference type="Proteomes" id="UP000198757">
    <property type="component" value="Unassembled WGS sequence"/>
</dbReference>
<protein>
    <submittedName>
        <fullName evidence="1">Uncharacterized protein</fullName>
    </submittedName>
</protein>
<dbReference type="STRING" id="1285928.SAMN04487894_111119"/>
<proteinExistence type="predicted"/>
<gene>
    <name evidence="1" type="ORF">SAMN04487894_111119</name>
</gene>
<reference evidence="2" key="1">
    <citation type="submission" date="2016-10" db="EMBL/GenBank/DDBJ databases">
        <authorList>
            <person name="Varghese N."/>
            <person name="Submissions S."/>
        </authorList>
    </citation>
    <scope>NUCLEOTIDE SEQUENCE [LARGE SCALE GENOMIC DNA]</scope>
    <source>
        <strain evidence="2">DSM 25811 / CCM 8410 / LMG 26954 / E90</strain>
    </source>
</reference>
<dbReference type="AlphaFoldDB" id="A0A1G6WHW9"/>